<gene>
    <name evidence="10" type="ordered locus">Dtox_3821</name>
</gene>
<feature type="transmembrane region" description="Helical" evidence="9">
    <location>
        <begin position="97"/>
        <end position="117"/>
    </location>
</feature>
<dbReference type="Pfam" id="PF02653">
    <property type="entry name" value="BPD_transp_2"/>
    <property type="match status" value="1"/>
</dbReference>
<evidence type="ECO:0000256" key="8">
    <source>
        <dbReference type="ARBA" id="ARBA00037998"/>
    </source>
</evidence>
<feature type="transmembrane region" description="Helical" evidence="9">
    <location>
        <begin position="65"/>
        <end position="85"/>
    </location>
</feature>
<dbReference type="GO" id="GO:0005886">
    <property type="term" value="C:plasma membrane"/>
    <property type="evidence" value="ECO:0007669"/>
    <property type="project" value="UniProtKB-SubCell"/>
</dbReference>
<keyword evidence="6 9" id="KW-1133">Transmembrane helix</keyword>
<dbReference type="Proteomes" id="UP000002217">
    <property type="component" value="Chromosome"/>
</dbReference>
<name>C8VXC9_DESAS</name>
<accession>C8VXC9</accession>
<feature type="transmembrane region" description="Helical" evidence="9">
    <location>
        <begin position="143"/>
        <end position="161"/>
    </location>
</feature>
<dbReference type="GO" id="GO:0022857">
    <property type="term" value="F:transmembrane transporter activity"/>
    <property type="evidence" value="ECO:0007669"/>
    <property type="project" value="InterPro"/>
</dbReference>
<dbReference type="AlphaFoldDB" id="C8VXC9"/>
<evidence type="ECO:0000313" key="11">
    <source>
        <dbReference type="Proteomes" id="UP000002217"/>
    </source>
</evidence>
<dbReference type="CDD" id="cd06582">
    <property type="entry name" value="TM_PBP1_LivH_like"/>
    <property type="match status" value="1"/>
</dbReference>
<evidence type="ECO:0000256" key="7">
    <source>
        <dbReference type="ARBA" id="ARBA00023136"/>
    </source>
</evidence>
<feature type="transmembrane region" description="Helical" evidence="9">
    <location>
        <begin position="267"/>
        <end position="288"/>
    </location>
</feature>
<evidence type="ECO:0000256" key="5">
    <source>
        <dbReference type="ARBA" id="ARBA00022970"/>
    </source>
</evidence>
<dbReference type="PANTHER" id="PTHR11795:SF450">
    <property type="entry name" value="ABC TRANSPORTER PERMEASE PROTEIN"/>
    <property type="match status" value="1"/>
</dbReference>
<dbReference type="EMBL" id="CP001720">
    <property type="protein sequence ID" value="ACV64525.1"/>
    <property type="molecule type" value="Genomic_DNA"/>
</dbReference>
<dbReference type="HOGENOM" id="CLU_039929_1_1_9"/>
<keyword evidence="11" id="KW-1185">Reference proteome</keyword>
<dbReference type="STRING" id="485916.Dtox_3821"/>
<keyword evidence="7 9" id="KW-0472">Membrane</keyword>
<evidence type="ECO:0000256" key="3">
    <source>
        <dbReference type="ARBA" id="ARBA00022475"/>
    </source>
</evidence>
<keyword evidence="2" id="KW-0813">Transport</keyword>
<dbReference type="eggNOG" id="COG0559">
    <property type="taxonomic scope" value="Bacteria"/>
</dbReference>
<evidence type="ECO:0000256" key="2">
    <source>
        <dbReference type="ARBA" id="ARBA00022448"/>
    </source>
</evidence>
<reference evidence="10 11" key="1">
    <citation type="journal article" date="2009" name="Stand. Genomic Sci.">
        <title>Complete genome sequence of Desulfotomaculum acetoxidans type strain (5575).</title>
        <authorList>
            <person name="Spring S."/>
            <person name="Lapidus A."/>
            <person name="Schroder M."/>
            <person name="Gleim D."/>
            <person name="Sims D."/>
            <person name="Meincke L."/>
            <person name="Glavina Del Rio T."/>
            <person name="Tice H."/>
            <person name="Copeland A."/>
            <person name="Cheng J.F."/>
            <person name="Lucas S."/>
            <person name="Chen F."/>
            <person name="Nolan M."/>
            <person name="Bruce D."/>
            <person name="Goodwin L."/>
            <person name="Pitluck S."/>
            <person name="Ivanova N."/>
            <person name="Mavromatis K."/>
            <person name="Mikhailova N."/>
            <person name="Pati A."/>
            <person name="Chen A."/>
            <person name="Palaniappan K."/>
            <person name="Land M."/>
            <person name="Hauser L."/>
            <person name="Chang Y.J."/>
            <person name="Jeffries C.D."/>
            <person name="Chain P."/>
            <person name="Saunders E."/>
            <person name="Brettin T."/>
            <person name="Detter J.C."/>
            <person name="Goker M."/>
            <person name="Bristow J."/>
            <person name="Eisen J.A."/>
            <person name="Markowitz V."/>
            <person name="Hugenholtz P."/>
            <person name="Kyrpides N.C."/>
            <person name="Klenk H.P."/>
            <person name="Han C."/>
        </authorList>
    </citation>
    <scope>NUCLEOTIDE SEQUENCE [LARGE SCALE GENOMIC DNA]</scope>
    <source>
        <strain evidence="11">ATCC 49208 / DSM 771 / VKM B-1644</strain>
    </source>
</reference>
<dbReference type="PANTHER" id="PTHR11795">
    <property type="entry name" value="BRANCHED-CHAIN AMINO ACID TRANSPORT SYSTEM PERMEASE PROTEIN LIVH"/>
    <property type="match status" value="1"/>
</dbReference>
<proteinExistence type="inferred from homology"/>
<feature type="transmembrane region" description="Helical" evidence="9">
    <location>
        <begin position="229"/>
        <end position="255"/>
    </location>
</feature>
<evidence type="ECO:0000256" key="9">
    <source>
        <dbReference type="SAM" id="Phobius"/>
    </source>
</evidence>
<dbReference type="RefSeq" id="WP_015759207.1">
    <property type="nucleotide sequence ID" value="NC_013216.1"/>
</dbReference>
<keyword evidence="3" id="KW-1003">Cell membrane</keyword>
<dbReference type="InterPro" id="IPR052157">
    <property type="entry name" value="BCAA_transport_permease"/>
</dbReference>
<organism evidence="10 11">
    <name type="scientific">Desulfofarcimen acetoxidans (strain ATCC 49208 / DSM 771 / KCTC 5769 / VKM B-1644 / 5575)</name>
    <name type="common">Desulfotomaculum acetoxidans</name>
    <dbReference type="NCBI Taxonomy" id="485916"/>
    <lineage>
        <taxon>Bacteria</taxon>
        <taxon>Bacillati</taxon>
        <taxon>Bacillota</taxon>
        <taxon>Clostridia</taxon>
        <taxon>Eubacteriales</taxon>
        <taxon>Peptococcaceae</taxon>
        <taxon>Desulfofarcimen</taxon>
    </lineage>
</organism>
<evidence type="ECO:0000313" key="10">
    <source>
        <dbReference type="EMBL" id="ACV64525.1"/>
    </source>
</evidence>
<feature type="transmembrane region" description="Helical" evidence="9">
    <location>
        <begin position="6"/>
        <end position="29"/>
    </location>
</feature>
<dbReference type="GO" id="GO:0006865">
    <property type="term" value="P:amino acid transport"/>
    <property type="evidence" value="ECO:0007669"/>
    <property type="project" value="UniProtKB-KW"/>
</dbReference>
<comment type="subcellular location">
    <subcellularLocation>
        <location evidence="1">Cell membrane</location>
        <topology evidence="1">Multi-pass membrane protein</topology>
    </subcellularLocation>
</comment>
<comment type="similarity">
    <text evidence="8">Belongs to the binding-protein-dependent transport system permease family. LivHM subfamily.</text>
</comment>
<keyword evidence="5" id="KW-0029">Amino-acid transport</keyword>
<dbReference type="InterPro" id="IPR001851">
    <property type="entry name" value="ABC_transp_permease"/>
</dbReference>
<evidence type="ECO:0000256" key="4">
    <source>
        <dbReference type="ARBA" id="ARBA00022692"/>
    </source>
</evidence>
<protein>
    <submittedName>
        <fullName evidence="10">Inner-membrane translocator</fullName>
    </submittedName>
</protein>
<dbReference type="KEGG" id="dae:Dtox_3821"/>
<keyword evidence="4 9" id="KW-0812">Transmembrane</keyword>
<sequence>MQTHEQLLQFIFSGLMLGSIYALIALALVTTHNITGILNMAQGEFVAIGALTACSFYEAGFSLPAAFILAVLITAIVGGFMERLAINPARNSSPLSLIIITIGVSIALRGTALLIWGTDPYSLPSFSGGESLHVLGAVINEQGIWILGLVIFAVSGLYIFMEKTYWGKAVRACVINRVGARLVGINPYILSFMAFVASGALGAAAGIVITPVTLATYDMGFVLGLKGFVAAVLGGINSVGGAILGGLLLGVLEMFGAGLVSSGFKDAVALIVLIIVLLVRPEGIISAVTGRRV</sequence>
<feature type="transmembrane region" description="Helical" evidence="9">
    <location>
        <begin position="182"/>
        <end position="209"/>
    </location>
</feature>
<evidence type="ECO:0000256" key="1">
    <source>
        <dbReference type="ARBA" id="ARBA00004651"/>
    </source>
</evidence>
<evidence type="ECO:0000256" key="6">
    <source>
        <dbReference type="ARBA" id="ARBA00022989"/>
    </source>
</evidence>